<dbReference type="GO" id="GO:0035556">
    <property type="term" value="P:intracellular signal transduction"/>
    <property type="evidence" value="ECO:0007669"/>
    <property type="project" value="TreeGrafter"/>
</dbReference>
<dbReference type="AlphaFoldDB" id="A0A0K8TQT2"/>
<comment type="similarity">
    <text evidence="1">Belongs to the Mo25 family.</text>
</comment>
<name>A0A0K8TQT2_TABBR</name>
<dbReference type="InterPro" id="IPR011989">
    <property type="entry name" value="ARM-like"/>
</dbReference>
<protein>
    <submittedName>
        <fullName evidence="2">Putative conserved protein mo25</fullName>
    </submittedName>
</protein>
<dbReference type="Pfam" id="PF08569">
    <property type="entry name" value="Mo25"/>
    <property type="match status" value="1"/>
</dbReference>
<dbReference type="EMBL" id="GDAI01001095">
    <property type="protein sequence ID" value="JAI16508.1"/>
    <property type="molecule type" value="mRNA"/>
</dbReference>
<evidence type="ECO:0000256" key="1">
    <source>
        <dbReference type="ARBA" id="ARBA00011012"/>
    </source>
</evidence>
<evidence type="ECO:0000313" key="2">
    <source>
        <dbReference type="EMBL" id="JAI16508.1"/>
    </source>
</evidence>
<dbReference type="PANTHER" id="PTHR10182">
    <property type="entry name" value="CALCIUM-BINDING PROTEIN 39-RELATED"/>
    <property type="match status" value="1"/>
</dbReference>
<dbReference type="InterPro" id="IPR016024">
    <property type="entry name" value="ARM-type_fold"/>
</dbReference>
<dbReference type="FunFam" id="1.25.10.10:FF:000025">
    <property type="entry name" value="Calcium-binding protein 39"/>
    <property type="match status" value="1"/>
</dbReference>
<dbReference type="InterPro" id="IPR013878">
    <property type="entry name" value="Mo25"/>
</dbReference>
<dbReference type="SUPFAM" id="SSF48371">
    <property type="entry name" value="ARM repeat"/>
    <property type="match status" value="1"/>
</dbReference>
<dbReference type="PANTHER" id="PTHR10182:SF3">
    <property type="entry name" value="PROTEIN MO25"/>
    <property type="match status" value="1"/>
</dbReference>
<reference evidence="2" key="1">
    <citation type="journal article" date="2015" name="Insect Biochem. Mol. Biol.">
        <title>An insight into the sialome of the horse fly, Tabanus bromius.</title>
        <authorList>
            <person name="Ribeiro J.M."/>
            <person name="Kazimirova M."/>
            <person name="Takac P."/>
            <person name="Andersen J.F."/>
            <person name="Francischetti I.M."/>
        </authorList>
    </citation>
    <scope>NUCLEOTIDE SEQUENCE</scope>
</reference>
<dbReference type="GO" id="GO:0043539">
    <property type="term" value="F:protein serine/threonine kinase activator activity"/>
    <property type="evidence" value="ECO:0007669"/>
    <property type="project" value="TreeGrafter"/>
</dbReference>
<accession>A0A0K8TQT2</accession>
<proteinExistence type="evidence at transcript level"/>
<dbReference type="Gene3D" id="1.25.10.10">
    <property type="entry name" value="Leucine-rich Repeat Variant"/>
    <property type="match status" value="1"/>
</dbReference>
<sequence>MPLFGKSQKSPAELVKALKEAVNSLERGDKKAEKAQEDVSKNLVSIKNMLYGTSDAEPQTEYVVAQLSQELYNSNLLLLLIQNLNRIDFEGKKDVAQVFNNVLRRQIGTRSPTVEYICTRPEILFTLMAGYEHQEIALNCGTMLRECARYEALAKIMLHSEEFFNFFRYVEVSTFDIASDAFSTFKELLTRHKILCAEFLEANYDKVFTHYQRLLNSENYVTRRQSLKLLGELLLDRHNFTVMTKYISNPDNLKLMMIMLKEKSRNIQFEAFHVFKVFVANPNKPKPILDILLRNQAKLVDFLTKFHTDRSEDEQFNDEKAYLIKQIKELKPLPEP</sequence>
<organism evidence="2">
    <name type="scientific">Tabanus bromius</name>
    <name type="common">Band-eyed brown horse fly</name>
    <dbReference type="NCBI Taxonomy" id="304241"/>
    <lineage>
        <taxon>Eukaryota</taxon>
        <taxon>Metazoa</taxon>
        <taxon>Ecdysozoa</taxon>
        <taxon>Arthropoda</taxon>
        <taxon>Hexapoda</taxon>
        <taxon>Insecta</taxon>
        <taxon>Pterygota</taxon>
        <taxon>Neoptera</taxon>
        <taxon>Endopterygota</taxon>
        <taxon>Diptera</taxon>
        <taxon>Brachycera</taxon>
        <taxon>Tabanomorpha</taxon>
        <taxon>Tabanoidea</taxon>
        <taxon>Tabanidae</taxon>
        <taxon>Tabanus</taxon>
    </lineage>
</organism>